<comment type="caution">
    <text evidence="1">The sequence shown here is derived from an EMBL/GenBank/DDBJ whole genome shotgun (WGS) entry which is preliminary data.</text>
</comment>
<evidence type="ECO:0000313" key="2">
    <source>
        <dbReference type="Proteomes" id="UP000013866"/>
    </source>
</evidence>
<name>A0ABN0KH90_9ENTE</name>
<evidence type="ECO:0000313" key="1">
    <source>
        <dbReference type="EMBL" id="EOH89682.1"/>
    </source>
</evidence>
<sequence>MKRVIRLVKRVPDRLSIIKRQQAISSTVKKKISKQFLLF</sequence>
<proteinExistence type="predicted"/>
<organism evidence="1 2">
    <name type="scientific">Enterococcus villorum ATCC 700913</name>
    <dbReference type="NCBI Taxonomy" id="1158604"/>
    <lineage>
        <taxon>Bacteria</taxon>
        <taxon>Bacillati</taxon>
        <taxon>Bacillota</taxon>
        <taxon>Bacilli</taxon>
        <taxon>Lactobacillales</taxon>
        <taxon>Enterococcaceae</taxon>
        <taxon>Enterococcus</taxon>
    </lineage>
</organism>
<accession>A0ABN0KH90</accession>
<dbReference type="Proteomes" id="UP000013866">
    <property type="component" value="Unassembled WGS sequence"/>
</dbReference>
<keyword evidence="2" id="KW-1185">Reference proteome</keyword>
<reference evidence="1 2" key="1">
    <citation type="submission" date="2013-02" db="EMBL/GenBank/DDBJ databases">
        <title>The Genome Sequence of Enterococcus villorum ATCC_700913.</title>
        <authorList>
            <consortium name="The Broad Institute Genome Sequencing Platform"/>
            <consortium name="The Broad Institute Genome Sequencing Center for Infectious Disease"/>
            <person name="Earl A.M."/>
            <person name="Gilmore M.S."/>
            <person name="Lebreton F."/>
            <person name="Walker B."/>
            <person name="Young S.K."/>
            <person name="Zeng Q."/>
            <person name="Gargeya S."/>
            <person name="Fitzgerald M."/>
            <person name="Haas B."/>
            <person name="Abouelleil A."/>
            <person name="Alvarado L."/>
            <person name="Arachchi H.M."/>
            <person name="Berlin A.M."/>
            <person name="Chapman S.B."/>
            <person name="Dewar J."/>
            <person name="Goldberg J."/>
            <person name="Griggs A."/>
            <person name="Gujja S."/>
            <person name="Hansen M."/>
            <person name="Howarth C."/>
            <person name="Imamovic A."/>
            <person name="Larimer J."/>
            <person name="McCowan C."/>
            <person name="Murphy C."/>
            <person name="Neiman D."/>
            <person name="Pearson M."/>
            <person name="Priest M."/>
            <person name="Roberts A."/>
            <person name="Saif S."/>
            <person name="Shea T."/>
            <person name="Sisk P."/>
            <person name="Sykes S."/>
            <person name="Wortman J."/>
            <person name="Nusbaum C."/>
            <person name="Birren B."/>
        </authorList>
    </citation>
    <scope>NUCLEOTIDE SEQUENCE [LARGE SCALE GENOMIC DNA]</scope>
    <source>
        <strain evidence="1 2">ATCC 700913</strain>
    </source>
</reference>
<gene>
    <name evidence="1" type="ORF">UAO_01368</name>
</gene>
<dbReference type="EMBL" id="AJAN01000022">
    <property type="protein sequence ID" value="EOH89682.1"/>
    <property type="molecule type" value="Genomic_DNA"/>
</dbReference>
<protein>
    <submittedName>
        <fullName evidence="1">Uncharacterized protein</fullName>
    </submittedName>
</protein>